<gene>
    <name evidence="1" type="ORF">LNQ49_03775</name>
</gene>
<accession>A0ABS8MPP5</accession>
<name>A0ABS8MPP5_9FLAO</name>
<evidence type="ECO:0000313" key="2">
    <source>
        <dbReference type="Proteomes" id="UP001430919"/>
    </source>
</evidence>
<reference evidence="1" key="1">
    <citation type="submission" date="2021-11" db="EMBL/GenBank/DDBJ databases">
        <title>Description of novel Flavobacterium species.</title>
        <authorList>
            <person name="Saticioglu I.B."/>
            <person name="Ay H."/>
            <person name="Altun S."/>
            <person name="Duman M."/>
        </authorList>
    </citation>
    <scope>NUCLEOTIDE SEQUENCE</scope>
    <source>
        <strain evidence="1">F-65</strain>
    </source>
</reference>
<comment type="caution">
    <text evidence="1">The sequence shown here is derived from an EMBL/GenBank/DDBJ whole genome shotgun (WGS) entry which is preliminary data.</text>
</comment>
<dbReference type="EMBL" id="JAJJMO010000001">
    <property type="protein sequence ID" value="MCC9070720.1"/>
    <property type="molecule type" value="Genomic_DNA"/>
</dbReference>
<proteinExistence type="predicted"/>
<dbReference type="Gene3D" id="2.180.10.10">
    <property type="entry name" value="RHS repeat-associated core"/>
    <property type="match status" value="1"/>
</dbReference>
<keyword evidence="2" id="KW-1185">Reference proteome</keyword>
<sequence>MKQNKLLFFTQTCSVIKKKHFILFSLILLINSLINKNYSQNITTYTPKLSIPSSPEAALLSRFGDIPIGYYTGTTEISVPLYSINEGGIQIPITLNYHSSGIKVADEATWVGLGWDLSPEGTISVEVRGEIDASKNQEYYCANDPEAIQFKNRFLLIGDYYHLLQKGRRLSSTSCNNGSSSNSDEDPYCILTDLLAGKRQPDIYSYNFGGYSGRFYINPDTKKVILMDNKKEDIFFDVSYTGITARTIDGTIFYFNVLEDSHAGGALSDISGFTYKLNQIDLPNNKQINFSYTNEQAISFFYSESVDINGSINTSIMQNTSFVICNKKTLTKITTPTTIINFNLEDRDDISSSNGVKIKRLQSIDILSSVSNKKIKSYNFNYSYFNNNTIGYNPSVNTPEASKRLKLDSLKEIGYDINGTLDTSSPDYKFNYKTDVIMPQKNSFAVDIWGYYNGQNNSVLVPNLDYFQYPLEPRFSITNKPYFTYPYYGAIRYTDNAYAGANMLNKISYPTGGYTEFEYEPNTFTNQFIPTVDQFLSTRKSFICRIDNSFTNPQDFSKIFTISKNTTLKIKSSITHGFPNKNPQNPNANTSNIIYDIWYNSKVELRKTLNGSTTVIKSWDPKYSITLQAFTTSGAQSWDEDITLIYEPGATYNLSVYFPKVEYTYSNYYISQTYSNVIYSDDSSINKTLSTQCGFRIKSLKNYSQTGILENHKQINYYDGKLLNKFDPLTSININNKTSGGVSGGIPYEYIGFHKRISLSTDDFGINGGNLIGYGKVEEVEINTNTPSNNIGKKTFYYNNVPNKTKTGLPNIPNLKNGLINNEEYYNHAGDTLFKKKYYYKNLISPSINFNGIKMVLKSYGSTVPCGDTYQQGNYITAYYNDNILSGTQYQYNVYPINAEWNLLEQTISKQYFNNKILTTIEDYTYNSQGKIRTTSTNNSKGETIKTNYYYANDYPTQLPIEHTMVTNQMTGIPLVTENRKNNELLYKQNIQYTKDISTNNLILPKYILSEKGNGSNNITSEKKVSYNKYDDKGNIQQYTIENSSPVTILWGYNQTQPIAKIENISYANIPAGLITTAQDASNTGTETALIDALNALRIALPNAMVTTYTYIPLVGVSTITDPKGDTITYSYDNFGRLQFVKDKDKNILSENQYHYKQ</sequence>
<organism evidence="1 2">
    <name type="scientific">Flavobacterium pisciphilum</name>
    <dbReference type="NCBI Taxonomy" id="2893755"/>
    <lineage>
        <taxon>Bacteria</taxon>
        <taxon>Pseudomonadati</taxon>
        <taxon>Bacteroidota</taxon>
        <taxon>Flavobacteriia</taxon>
        <taxon>Flavobacteriales</taxon>
        <taxon>Flavobacteriaceae</taxon>
        <taxon>Flavobacterium</taxon>
    </lineage>
</organism>
<dbReference type="RefSeq" id="WP_229987390.1">
    <property type="nucleotide sequence ID" value="NZ_JAJJMO010000001.1"/>
</dbReference>
<dbReference type="Proteomes" id="UP001430919">
    <property type="component" value="Unassembled WGS sequence"/>
</dbReference>
<evidence type="ECO:0000313" key="1">
    <source>
        <dbReference type="EMBL" id="MCC9070720.1"/>
    </source>
</evidence>
<protein>
    <submittedName>
        <fullName evidence="1">RHS repeat protein</fullName>
    </submittedName>
</protein>